<dbReference type="GO" id="GO:0005737">
    <property type="term" value="C:cytoplasm"/>
    <property type="evidence" value="ECO:0007669"/>
    <property type="project" value="TreeGrafter"/>
</dbReference>
<dbReference type="Pfam" id="PF00300">
    <property type="entry name" value="His_Phos_1"/>
    <property type="match status" value="1"/>
</dbReference>
<evidence type="ECO:0000256" key="1">
    <source>
        <dbReference type="SAM" id="MobiDB-lite"/>
    </source>
</evidence>
<dbReference type="Gene3D" id="3.40.50.1240">
    <property type="entry name" value="Phosphoglycerate mutase-like"/>
    <property type="match status" value="1"/>
</dbReference>
<dbReference type="GO" id="GO:0016791">
    <property type="term" value="F:phosphatase activity"/>
    <property type="evidence" value="ECO:0007669"/>
    <property type="project" value="TreeGrafter"/>
</dbReference>
<keyword evidence="3" id="KW-1185">Reference proteome</keyword>
<gene>
    <name evidence="2" type="ORF">DB88DRAFT_491234</name>
</gene>
<dbReference type="AlphaFoldDB" id="A0AAD9D203"/>
<sequence length="555" mass="62356">MPAPDGCSGSSAVVAPPLNDSSDTAGSEGKVSSAGSDPDGKSDSQKMAVKDYYRRLLDQSYARAPPQPPAGHVWDCADDHKGGTELYDQCLERCRLPPDRYDWTMLEGFYHQPFEHEPDNKYTHWRDKDGKLCQPHLRRVHKSWEEHDQVLAEMDKALESKGWRILRLATIRHAHTPNNSNKTDDKLAPLYQYNLYQALTHPGASLSTKGREQCEETNALLRENAQKSLKLSSHWYSSVLDRTTQTVMEALLGLGSKIVPPIMLNGLRERCHGASWCNRRKDLNDLEDDWGGCIVTDETSGLDPLFQSVKSRAELAKEFQKRTFSNNPDDGLPSRTKQNLKGQGLLMSRKTTDELRDTLQTMGSRVLDGVDQLPLRILMRELDEEVVARGREALTQIIDTELTLGSTKGPGSPGEVVLMGGHGHSTAECESDWYNHKLTEDGYREVHDVLSGLNHPSVKALTNGLERKHQSELSRRVRKYDYAEFRGHVVLVKLKPGEESDDSLANQFVRKSEQLAEHLQQLTMQSRADSNTGQVTFPFTATDNDRRVPHRQGGP</sequence>
<evidence type="ECO:0000313" key="3">
    <source>
        <dbReference type="Proteomes" id="UP001182556"/>
    </source>
</evidence>
<dbReference type="PANTHER" id="PTHR48100:SF1">
    <property type="entry name" value="HISTIDINE PHOSPHATASE FAMILY PROTEIN-RELATED"/>
    <property type="match status" value="1"/>
</dbReference>
<proteinExistence type="predicted"/>
<dbReference type="Proteomes" id="UP001182556">
    <property type="component" value="Unassembled WGS sequence"/>
</dbReference>
<dbReference type="InterPro" id="IPR029033">
    <property type="entry name" value="His_PPase_superfam"/>
</dbReference>
<dbReference type="InterPro" id="IPR013078">
    <property type="entry name" value="His_Pase_superF_clade-1"/>
</dbReference>
<reference evidence="2" key="1">
    <citation type="submission" date="2023-02" db="EMBL/GenBank/DDBJ databases">
        <title>Identification and recombinant expression of a fungal hydrolase from Papiliotrema laurentii that hydrolyzes apple cutin and clears colloidal polyester polyurethane.</title>
        <authorList>
            <consortium name="DOE Joint Genome Institute"/>
            <person name="Roman V.A."/>
            <person name="Bojanowski C."/>
            <person name="Crable B.R."/>
            <person name="Wagner D.N."/>
            <person name="Hung C.S."/>
            <person name="Nadeau L.J."/>
            <person name="Schratz L."/>
            <person name="Haridas S."/>
            <person name="Pangilinan J."/>
            <person name="Lipzen A."/>
            <person name="Na H."/>
            <person name="Yan M."/>
            <person name="Ng V."/>
            <person name="Grigoriev I.V."/>
            <person name="Spatafora J.W."/>
            <person name="Barlow D."/>
            <person name="Biffinger J."/>
            <person name="Kelley-Loughnane N."/>
            <person name="Varaljay V.A."/>
            <person name="Crookes-Goodson W.J."/>
        </authorList>
    </citation>
    <scope>NUCLEOTIDE SEQUENCE</scope>
    <source>
        <strain evidence="2">5307AH</strain>
    </source>
</reference>
<dbReference type="PANTHER" id="PTHR48100">
    <property type="entry name" value="BROAD-SPECIFICITY PHOSPHATASE YOR283W-RELATED"/>
    <property type="match status" value="1"/>
</dbReference>
<comment type="caution">
    <text evidence="2">The sequence shown here is derived from an EMBL/GenBank/DDBJ whole genome shotgun (WGS) entry which is preliminary data.</text>
</comment>
<dbReference type="EMBL" id="JAODAN010000006">
    <property type="protein sequence ID" value="KAK1923436.1"/>
    <property type="molecule type" value="Genomic_DNA"/>
</dbReference>
<protein>
    <submittedName>
        <fullName evidence="2">Uncharacterized protein</fullName>
    </submittedName>
</protein>
<organism evidence="2 3">
    <name type="scientific">Papiliotrema laurentii</name>
    <name type="common">Cryptococcus laurentii</name>
    <dbReference type="NCBI Taxonomy" id="5418"/>
    <lineage>
        <taxon>Eukaryota</taxon>
        <taxon>Fungi</taxon>
        <taxon>Dikarya</taxon>
        <taxon>Basidiomycota</taxon>
        <taxon>Agaricomycotina</taxon>
        <taxon>Tremellomycetes</taxon>
        <taxon>Tremellales</taxon>
        <taxon>Rhynchogastremaceae</taxon>
        <taxon>Papiliotrema</taxon>
    </lineage>
</organism>
<feature type="region of interest" description="Disordered" evidence="1">
    <location>
        <begin position="524"/>
        <end position="555"/>
    </location>
</feature>
<accession>A0AAD9D203</accession>
<feature type="region of interest" description="Disordered" evidence="1">
    <location>
        <begin position="1"/>
        <end position="46"/>
    </location>
</feature>
<evidence type="ECO:0000313" key="2">
    <source>
        <dbReference type="EMBL" id="KAK1923436.1"/>
    </source>
</evidence>
<feature type="compositionally biased region" description="Polar residues" evidence="1">
    <location>
        <begin position="524"/>
        <end position="542"/>
    </location>
</feature>
<dbReference type="SUPFAM" id="SSF53254">
    <property type="entry name" value="Phosphoglycerate mutase-like"/>
    <property type="match status" value="1"/>
</dbReference>
<name>A0AAD9D203_PAPLA</name>
<dbReference type="InterPro" id="IPR050275">
    <property type="entry name" value="PGM_Phosphatase"/>
</dbReference>